<evidence type="ECO:0000313" key="5">
    <source>
        <dbReference type="EMBL" id="GGA33645.1"/>
    </source>
</evidence>
<protein>
    <submittedName>
        <fullName evidence="5">Adenine methyltransferase</fullName>
    </submittedName>
</protein>
<keyword evidence="1 5" id="KW-0489">Methyltransferase</keyword>
<dbReference type="Pfam" id="PF05063">
    <property type="entry name" value="MT-A70"/>
    <property type="match status" value="2"/>
</dbReference>
<accession>A0ABQ1FXX5</accession>
<dbReference type="GO" id="GO:0008168">
    <property type="term" value="F:methyltransferase activity"/>
    <property type="evidence" value="ECO:0007669"/>
    <property type="project" value="UniProtKB-KW"/>
</dbReference>
<name>A0ABQ1FXX5_9GAMM</name>
<dbReference type="Proteomes" id="UP000627464">
    <property type="component" value="Unassembled WGS sequence"/>
</dbReference>
<dbReference type="PROSITE" id="PS51143">
    <property type="entry name" value="MT_A70"/>
    <property type="match status" value="1"/>
</dbReference>
<dbReference type="PANTHER" id="PTHR12829">
    <property type="entry name" value="N6-ADENOSINE-METHYLTRANSFERASE"/>
    <property type="match status" value="1"/>
</dbReference>
<dbReference type="SUPFAM" id="SSF53335">
    <property type="entry name" value="S-adenosyl-L-methionine-dependent methyltransferases"/>
    <property type="match status" value="1"/>
</dbReference>
<evidence type="ECO:0000256" key="2">
    <source>
        <dbReference type="ARBA" id="ARBA00022679"/>
    </source>
</evidence>
<comment type="caution">
    <text evidence="5">The sequence shown here is derived from an EMBL/GenBank/DDBJ whole genome shotgun (WGS) entry which is preliminary data.</text>
</comment>
<keyword evidence="3" id="KW-0949">S-adenosyl-L-methionine</keyword>
<evidence type="ECO:0000256" key="1">
    <source>
        <dbReference type="ARBA" id="ARBA00022603"/>
    </source>
</evidence>
<sequence length="312" mass="35194">MYQLIYADPPWRYQNKGVNGAAENHYQTMTLEDMKRLPVWSIAADDAVLCMWFTGTHVDEAKELAKAWGFEVRTMKGLTWVKLNELAWQHIEKRLREQDVLDFHDFLELLNTQTRMNGGTYTRANSEDMLIAVRGAGLQRAAMNVKQVVYSCLGEHSEKPAEGRFRLEQLYGNVSRIELFSRGDAPGWHHWGNENPFNDIDLVPATFTAMPPNRNSRVKALAGHYRAIPANVLHQSQQQNIPETIPEPATANTVWPAEVNYLLDQVANSSSLEPHLQNKLRFHINRLKMDGLSTAAIIATAGTLARAMGATA</sequence>
<dbReference type="EMBL" id="BMFZ01000001">
    <property type="protein sequence ID" value="GGA33645.1"/>
    <property type="molecule type" value="Genomic_DNA"/>
</dbReference>
<evidence type="ECO:0000256" key="3">
    <source>
        <dbReference type="ARBA" id="ARBA00022691"/>
    </source>
</evidence>
<dbReference type="RefSeq" id="WP_229746345.1">
    <property type="nucleotide sequence ID" value="NZ_BMFZ01000001.1"/>
</dbReference>
<reference evidence="6" key="1">
    <citation type="journal article" date="2019" name="Int. J. Syst. Evol. Microbiol.">
        <title>The Global Catalogue of Microorganisms (GCM) 10K type strain sequencing project: providing services to taxonomists for standard genome sequencing and annotation.</title>
        <authorList>
            <consortium name="The Broad Institute Genomics Platform"/>
            <consortium name="The Broad Institute Genome Sequencing Center for Infectious Disease"/>
            <person name="Wu L."/>
            <person name="Ma J."/>
        </authorList>
    </citation>
    <scope>NUCLEOTIDE SEQUENCE [LARGE SCALE GENOMIC DNA]</scope>
    <source>
        <strain evidence="6">CGMCC 1.12806</strain>
    </source>
</reference>
<evidence type="ECO:0000256" key="4">
    <source>
        <dbReference type="PROSITE-ProRule" id="PRU00489"/>
    </source>
</evidence>
<dbReference type="GO" id="GO:0032259">
    <property type="term" value="P:methylation"/>
    <property type="evidence" value="ECO:0007669"/>
    <property type="project" value="UniProtKB-KW"/>
</dbReference>
<gene>
    <name evidence="5" type="primary">dam</name>
    <name evidence="5" type="ORF">GCM10011328_05600</name>
</gene>
<dbReference type="InterPro" id="IPR007757">
    <property type="entry name" value="MT-A70-like"/>
</dbReference>
<keyword evidence="6" id="KW-1185">Reference proteome</keyword>
<dbReference type="InterPro" id="IPR029063">
    <property type="entry name" value="SAM-dependent_MTases_sf"/>
</dbReference>
<keyword evidence="2" id="KW-0808">Transferase</keyword>
<proteinExistence type="inferred from homology"/>
<comment type="similarity">
    <text evidence="4">Belongs to the MT-A70-like family.</text>
</comment>
<organism evidence="5 6">
    <name type="scientific">Hafnia psychrotolerans</name>
    <dbReference type="NCBI Taxonomy" id="1477018"/>
    <lineage>
        <taxon>Bacteria</taxon>
        <taxon>Pseudomonadati</taxon>
        <taxon>Pseudomonadota</taxon>
        <taxon>Gammaproteobacteria</taxon>
        <taxon>Enterobacterales</taxon>
        <taxon>Hafniaceae</taxon>
        <taxon>Hafnia</taxon>
    </lineage>
</organism>
<dbReference type="PANTHER" id="PTHR12829:SF7">
    <property type="entry name" value="N6-ADENOSINE-METHYLTRANSFERASE CATALYTIC SUBUNIT"/>
    <property type="match status" value="1"/>
</dbReference>
<evidence type="ECO:0000313" key="6">
    <source>
        <dbReference type="Proteomes" id="UP000627464"/>
    </source>
</evidence>